<evidence type="ECO:0000256" key="7">
    <source>
        <dbReference type="ARBA" id="ARBA00022771"/>
    </source>
</evidence>
<dbReference type="Proteomes" id="UP000029121">
    <property type="component" value="Unassembled WGS sequence"/>
</dbReference>
<dbReference type="Pfam" id="PF13920">
    <property type="entry name" value="zf-C3HC4_3"/>
    <property type="match status" value="1"/>
</dbReference>
<evidence type="ECO:0000256" key="1">
    <source>
        <dbReference type="ARBA" id="ARBA00000900"/>
    </source>
</evidence>
<feature type="non-terminal residue" evidence="14">
    <location>
        <position position="1"/>
    </location>
</feature>
<comment type="similarity">
    <text evidence="11">Belongs to the RING-type zinc finger family. LOG2 subfamily.</text>
</comment>
<dbReference type="InterPro" id="IPR013083">
    <property type="entry name" value="Znf_RING/FYVE/PHD"/>
</dbReference>
<dbReference type="GO" id="GO:0061630">
    <property type="term" value="F:ubiquitin protein ligase activity"/>
    <property type="evidence" value="ECO:0007669"/>
    <property type="project" value="UniProtKB-EC"/>
</dbReference>
<gene>
    <name evidence="14" type="ORF">CARUB_v10001298mg</name>
</gene>
<dbReference type="InterPro" id="IPR058981">
    <property type="entry name" value="MGRN1/RNF157-like_N"/>
</dbReference>
<evidence type="ECO:0000256" key="2">
    <source>
        <dbReference type="ARBA" id="ARBA00004906"/>
    </source>
</evidence>
<evidence type="ECO:0000313" key="15">
    <source>
        <dbReference type="Proteomes" id="UP000029121"/>
    </source>
</evidence>
<dbReference type="Pfam" id="PF26192">
    <property type="entry name" value="RNF157-like_N"/>
    <property type="match status" value="1"/>
</dbReference>
<evidence type="ECO:0000259" key="13">
    <source>
        <dbReference type="PROSITE" id="PS50089"/>
    </source>
</evidence>
<keyword evidence="7 12" id="KW-0863">Zinc-finger</keyword>
<dbReference type="AlphaFoldDB" id="R0HBE3"/>
<dbReference type="InterPro" id="IPR001841">
    <property type="entry name" value="Znf_RING"/>
</dbReference>
<evidence type="ECO:0000256" key="6">
    <source>
        <dbReference type="ARBA" id="ARBA00022723"/>
    </source>
</evidence>
<dbReference type="PANTHER" id="PTHR22996:SF10">
    <property type="entry name" value="E3 UBIQUITIN-PROTEIN LIGASE LUL1-RELATED"/>
    <property type="match status" value="1"/>
</dbReference>
<evidence type="ECO:0000256" key="12">
    <source>
        <dbReference type="PROSITE-ProRule" id="PRU00175"/>
    </source>
</evidence>
<evidence type="ECO:0000256" key="11">
    <source>
        <dbReference type="ARBA" id="ARBA00025721"/>
    </source>
</evidence>
<dbReference type="CDD" id="cd16789">
    <property type="entry name" value="mRING-HC-C3HC5_MGRN1-like"/>
    <property type="match status" value="1"/>
</dbReference>
<evidence type="ECO:0000256" key="8">
    <source>
        <dbReference type="ARBA" id="ARBA00022786"/>
    </source>
</evidence>
<keyword evidence="8" id="KW-0833">Ubl conjugation pathway</keyword>
<proteinExistence type="inferred from homology"/>
<evidence type="ECO:0000256" key="5">
    <source>
        <dbReference type="ARBA" id="ARBA00022707"/>
    </source>
</evidence>
<dbReference type="PANTHER" id="PTHR22996">
    <property type="entry name" value="MAHOGUNIN"/>
    <property type="match status" value="1"/>
</dbReference>
<dbReference type="EMBL" id="KB870810">
    <property type="protein sequence ID" value="EOA20963.1"/>
    <property type="molecule type" value="Genomic_DNA"/>
</dbReference>
<evidence type="ECO:0000313" key="14">
    <source>
        <dbReference type="EMBL" id="EOA20963.1"/>
    </source>
</evidence>
<dbReference type="InterPro" id="IPR045195">
    <property type="entry name" value="LOG2-like_mRING_C3HC5"/>
</dbReference>
<keyword evidence="15" id="KW-1185">Reference proteome</keyword>
<comment type="pathway">
    <text evidence="2">Protein modification; protein ubiquitination.</text>
</comment>
<feature type="domain" description="RING-type" evidence="13">
    <location>
        <begin position="297"/>
        <end position="336"/>
    </location>
</feature>
<dbReference type="InterPro" id="IPR045194">
    <property type="entry name" value="MGRN1/RNF157-like"/>
</dbReference>
<evidence type="ECO:0000256" key="4">
    <source>
        <dbReference type="ARBA" id="ARBA00022679"/>
    </source>
</evidence>
<evidence type="ECO:0000256" key="10">
    <source>
        <dbReference type="ARBA" id="ARBA00023288"/>
    </source>
</evidence>
<keyword evidence="4" id="KW-0808">Transferase</keyword>
<name>R0HBE3_9BRAS</name>
<dbReference type="FunFam" id="3.30.40.10:FF:000115">
    <property type="entry name" value="probable E3 ubiquitin-protein ligase LOG2"/>
    <property type="match status" value="1"/>
</dbReference>
<comment type="catalytic activity">
    <reaction evidence="1">
        <text>S-ubiquitinyl-[E2 ubiquitin-conjugating enzyme]-L-cysteine + [acceptor protein]-L-lysine = [E2 ubiquitin-conjugating enzyme]-L-cysteine + N(6)-ubiquitinyl-[acceptor protein]-L-lysine.</text>
        <dbReference type="EC" id="2.3.2.27"/>
    </reaction>
</comment>
<dbReference type="PROSITE" id="PS50089">
    <property type="entry name" value="ZF_RING_2"/>
    <property type="match status" value="1"/>
</dbReference>
<dbReference type="OrthoDB" id="1711136at2759"/>
<keyword evidence="6" id="KW-0479">Metal-binding</keyword>
<dbReference type="SMART" id="SM00184">
    <property type="entry name" value="RING"/>
    <property type="match status" value="1"/>
</dbReference>
<evidence type="ECO:0000256" key="3">
    <source>
        <dbReference type="ARBA" id="ARBA00012483"/>
    </source>
</evidence>
<keyword evidence="10" id="KW-0449">Lipoprotein</keyword>
<sequence length="351" mass="39470">LFLIINDLINTLISVNHLLQNFRFNALKFVFRFEFTHSIMGNMICCCWFQRRRRNNTTPATETAPLSPTKELPATRCVFAAATPPFLNPNPKNSYQYPDYCHPPPPQSSHPLIPGGGSPPYVGYQKVVTIHNPVNVKKETLRLVPDPENPNRLLVSFTFDASMPGRIKIVFFVKEEVACDLISTKEDTLPPISFDFGEGLGQKFIQPSGTGIDFTVFEDSELFKEGRTDIYPLAIKGEVEGELGSMNAQITQVTFAMGKEEIKIGVVRQSLWTNGCRYELQEIYGTGNEVDDEGKECVVCLSEPRNITVLPCRHLCMCSGCAKVLRFQTNLCPVCRQPVERHLEFQVDGNK</sequence>
<evidence type="ECO:0000256" key="9">
    <source>
        <dbReference type="ARBA" id="ARBA00022833"/>
    </source>
</evidence>
<dbReference type="Gene3D" id="3.30.40.10">
    <property type="entry name" value="Zinc/RING finger domain, C3HC4 (zinc finger)"/>
    <property type="match status" value="1"/>
</dbReference>
<dbReference type="EC" id="2.3.2.27" evidence="3"/>
<reference evidence="15" key="1">
    <citation type="journal article" date="2013" name="Nat. Genet.">
        <title>The Capsella rubella genome and the genomic consequences of rapid mating system evolution.</title>
        <authorList>
            <person name="Slotte T."/>
            <person name="Hazzouri K.M."/>
            <person name="Agren J.A."/>
            <person name="Koenig D."/>
            <person name="Maumus F."/>
            <person name="Guo Y.L."/>
            <person name="Steige K."/>
            <person name="Platts A.E."/>
            <person name="Escobar J.S."/>
            <person name="Newman L.K."/>
            <person name="Wang W."/>
            <person name="Mandakova T."/>
            <person name="Vello E."/>
            <person name="Smith L.M."/>
            <person name="Henz S.R."/>
            <person name="Steffen J."/>
            <person name="Takuno S."/>
            <person name="Brandvain Y."/>
            <person name="Coop G."/>
            <person name="Andolfatto P."/>
            <person name="Hu T.T."/>
            <person name="Blanchette M."/>
            <person name="Clark R.M."/>
            <person name="Quesneville H."/>
            <person name="Nordborg M."/>
            <person name="Gaut B.S."/>
            <person name="Lysak M.A."/>
            <person name="Jenkins J."/>
            <person name="Grimwood J."/>
            <person name="Chapman J."/>
            <person name="Prochnik S."/>
            <person name="Shu S."/>
            <person name="Rokhsar D."/>
            <person name="Schmutz J."/>
            <person name="Weigel D."/>
            <person name="Wright S.I."/>
        </authorList>
    </citation>
    <scope>NUCLEOTIDE SEQUENCE [LARGE SCALE GENOMIC DNA]</scope>
    <source>
        <strain evidence="15">cv. Monte Gargano</strain>
    </source>
</reference>
<dbReference type="STRING" id="81985.R0HBE3"/>
<dbReference type="GO" id="GO:0008270">
    <property type="term" value="F:zinc ion binding"/>
    <property type="evidence" value="ECO:0007669"/>
    <property type="project" value="UniProtKB-KW"/>
</dbReference>
<keyword evidence="5" id="KW-0519">Myristate</keyword>
<keyword evidence="9" id="KW-0862">Zinc</keyword>
<dbReference type="SUPFAM" id="SSF57850">
    <property type="entry name" value="RING/U-box"/>
    <property type="match status" value="1"/>
</dbReference>
<dbReference type="eggNOG" id="KOG4265">
    <property type="taxonomic scope" value="Eukaryota"/>
</dbReference>
<organism evidence="14 15">
    <name type="scientific">Capsella rubella</name>
    <dbReference type="NCBI Taxonomy" id="81985"/>
    <lineage>
        <taxon>Eukaryota</taxon>
        <taxon>Viridiplantae</taxon>
        <taxon>Streptophyta</taxon>
        <taxon>Embryophyta</taxon>
        <taxon>Tracheophyta</taxon>
        <taxon>Spermatophyta</taxon>
        <taxon>Magnoliopsida</taxon>
        <taxon>eudicotyledons</taxon>
        <taxon>Gunneridae</taxon>
        <taxon>Pentapetalae</taxon>
        <taxon>rosids</taxon>
        <taxon>malvids</taxon>
        <taxon>Brassicales</taxon>
        <taxon>Brassicaceae</taxon>
        <taxon>Camelineae</taxon>
        <taxon>Capsella</taxon>
    </lineage>
</organism>
<dbReference type="KEGG" id="crb:17881097"/>
<accession>R0HBE3</accession>
<protein>
    <recommendedName>
        <fullName evidence="3">RING-type E3 ubiquitin transferase</fullName>
        <ecNumber evidence="3">2.3.2.27</ecNumber>
    </recommendedName>
</protein>
<dbReference type="GO" id="GO:0016567">
    <property type="term" value="P:protein ubiquitination"/>
    <property type="evidence" value="ECO:0007669"/>
    <property type="project" value="TreeGrafter"/>
</dbReference>